<sequence>MDCNHPDHEAVGLRPLPVGCEEREMRMQGPQQHHIFLDHTAMLPAMVTMDWTSGTLMALHPGYCNPLQEVLANACIFRYSPYICR</sequence>
<dbReference type="EMBL" id="KE671656">
    <property type="protein sequence ID" value="ERE79997.1"/>
    <property type="molecule type" value="Genomic_DNA"/>
</dbReference>
<protein>
    <submittedName>
        <fullName evidence="1">Uncharacterized protein</fullName>
    </submittedName>
</protein>
<proteinExistence type="predicted"/>
<dbReference type="AlphaFoldDB" id="A0A061IEB6"/>
<accession>A0A061IEB6</accession>
<organism evidence="1 2">
    <name type="scientific">Cricetulus griseus</name>
    <name type="common">Chinese hamster</name>
    <name type="synonym">Cricetulus barabensis griseus</name>
    <dbReference type="NCBI Taxonomy" id="10029"/>
    <lineage>
        <taxon>Eukaryota</taxon>
        <taxon>Metazoa</taxon>
        <taxon>Chordata</taxon>
        <taxon>Craniata</taxon>
        <taxon>Vertebrata</taxon>
        <taxon>Euteleostomi</taxon>
        <taxon>Mammalia</taxon>
        <taxon>Eutheria</taxon>
        <taxon>Euarchontoglires</taxon>
        <taxon>Glires</taxon>
        <taxon>Rodentia</taxon>
        <taxon>Myomorpha</taxon>
        <taxon>Muroidea</taxon>
        <taxon>Cricetidae</taxon>
        <taxon>Cricetinae</taxon>
        <taxon>Cricetulus</taxon>
    </lineage>
</organism>
<evidence type="ECO:0000313" key="2">
    <source>
        <dbReference type="Proteomes" id="UP000030759"/>
    </source>
</evidence>
<evidence type="ECO:0000313" key="1">
    <source>
        <dbReference type="EMBL" id="ERE79997.1"/>
    </source>
</evidence>
<reference evidence="2" key="1">
    <citation type="journal article" date="2013" name="Nat. Biotechnol.">
        <title>Chinese hamster genome sequenced from sorted chromosomes.</title>
        <authorList>
            <person name="Brinkrolf K."/>
            <person name="Rupp O."/>
            <person name="Laux H."/>
            <person name="Kollin F."/>
            <person name="Ernst W."/>
            <person name="Linke B."/>
            <person name="Kofler R."/>
            <person name="Romand S."/>
            <person name="Hesse F."/>
            <person name="Budach W.E."/>
            <person name="Galosy S."/>
            <person name="Muller D."/>
            <person name="Noll T."/>
            <person name="Wienberg J."/>
            <person name="Jostock T."/>
            <person name="Leonard M."/>
            <person name="Grillari J."/>
            <person name="Tauch A."/>
            <person name="Goesmann A."/>
            <person name="Helk B."/>
            <person name="Mott J.E."/>
            <person name="Puhler A."/>
            <person name="Borth N."/>
        </authorList>
    </citation>
    <scope>NUCLEOTIDE SEQUENCE [LARGE SCALE GENOMIC DNA]</scope>
    <source>
        <strain evidence="2">17A/GY</strain>
    </source>
</reference>
<dbReference type="Proteomes" id="UP000030759">
    <property type="component" value="Unassembled WGS sequence"/>
</dbReference>
<gene>
    <name evidence="1" type="ORF">H671_3g9180</name>
</gene>
<name>A0A061IEB6_CRIGR</name>